<gene>
    <name evidence="3" type="primary">LOC104721927</name>
</gene>
<feature type="signal peptide" evidence="1">
    <location>
        <begin position="1"/>
        <end position="26"/>
    </location>
</feature>
<reference evidence="3" key="2">
    <citation type="submission" date="2025-08" db="UniProtKB">
        <authorList>
            <consortium name="RefSeq"/>
        </authorList>
    </citation>
    <scope>IDENTIFICATION</scope>
    <source>
        <tissue evidence="3">Leaf</tissue>
    </source>
</reference>
<reference evidence="2" key="1">
    <citation type="journal article" date="2014" name="Nat. Commun.">
        <title>The emerging biofuel crop Camelina sativa retains a highly undifferentiated hexaploid genome structure.</title>
        <authorList>
            <person name="Kagale S."/>
            <person name="Koh C."/>
            <person name="Nixon J."/>
            <person name="Bollina V."/>
            <person name="Clarke W.E."/>
            <person name="Tuteja R."/>
            <person name="Spillane C."/>
            <person name="Robinson S.J."/>
            <person name="Links M.G."/>
            <person name="Clarke C."/>
            <person name="Higgins E.E."/>
            <person name="Huebert T."/>
            <person name="Sharpe A.G."/>
            <person name="Parkin I.A."/>
        </authorList>
    </citation>
    <scope>NUCLEOTIDE SEQUENCE [LARGE SCALE GENOMIC DNA]</scope>
    <source>
        <strain evidence="2">cv. DH55</strain>
    </source>
</reference>
<sequence length="105" mass="11674">MASLRCQLVLLLIIVCLTTYELHVHAADGAKVGEGVVKIVLSSQLVLSFFMDKHLTLFSEMLSQANGLGRRNLYGLILGIPLATKNQIYTFGEFKADYTFECVYV</sequence>
<evidence type="ECO:0000313" key="2">
    <source>
        <dbReference type="Proteomes" id="UP000694864"/>
    </source>
</evidence>
<proteinExistence type="predicted"/>
<organism evidence="2 3">
    <name type="scientific">Camelina sativa</name>
    <name type="common">False flax</name>
    <name type="synonym">Myagrum sativum</name>
    <dbReference type="NCBI Taxonomy" id="90675"/>
    <lineage>
        <taxon>Eukaryota</taxon>
        <taxon>Viridiplantae</taxon>
        <taxon>Streptophyta</taxon>
        <taxon>Embryophyta</taxon>
        <taxon>Tracheophyta</taxon>
        <taxon>Spermatophyta</taxon>
        <taxon>Magnoliopsida</taxon>
        <taxon>eudicotyledons</taxon>
        <taxon>Gunneridae</taxon>
        <taxon>Pentapetalae</taxon>
        <taxon>rosids</taxon>
        <taxon>malvids</taxon>
        <taxon>Brassicales</taxon>
        <taxon>Brassicaceae</taxon>
        <taxon>Camelineae</taxon>
        <taxon>Camelina</taxon>
    </lineage>
</organism>
<keyword evidence="1" id="KW-0732">Signal</keyword>
<keyword evidence="2" id="KW-1185">Reference proteome</keyword>
<evidence type="ECO:0000256" key="1">
    <source>
        <dbReference type="SAM" id="SignalP"/>
    </source>
</evidence>
<dbReference type="RefSeq" id="XP_019087434.1">
    <property type="nucleotide sequence ID" value="XM_019231889.1"/>
</dbReference>
<accession>A0ABM1QKZ6</accession>
<name>A0ABM1QKZ6_CAMSA</name>
<evidence type="ECO:0000313" key="3">
    <source>
        <dbReference type="RefSeq" id="XP_019087434.1"/>
    </source>
</evidence>
<dbReference type="GeneID" id="104721927"/>
<dbReference type="Proteomes" id="UP000694864">
    <property type="component" value="Chromosome 2"/>
</dbReference>
<protein>
    <submittedName>
        <fullName evidence="3">Uncharacterized protein LOC104721927 isoform X1</fullName>
    </submittedName>
</protein>
<feature type="chain" id="PRO_5046100377" evidence="1">
    <location>
        <begin position="27"/>
        <end position="105"/>
    </location>
</feature>